<dbReference type="STRING" id="400055.SAMN04490243_0871"/>
<dbReference type="Proteomes" id="UP000199534">
    <property type="component" value="Unassembled WGS sequence"/>
</dbReference>
<dbReference type="AlphaFoldDB" id="A0A1I6FXR0"/>
<evidence type="ECO:0008006" key="3">
    <source>
        <dbReference type="Google" id="ProtNLM"/>
    </source>
</evidence>
<dbReference type="Gene3D" id="2.40.128.490">
    <property type="entry name" value="Uncharacterised protein PF14869, DUF4488"/>
    <property type="match status" value="1"/>
</dbReference>
<sequence length="244" mass="27909">MILSGILKVGFKRIVIAFCGALAPFFVLAQPEPGVYHAEEILDSGTRNYRLMISDNYVIHSVFESSPAHFLETKGGYFQVEGDSLFLDLEFNSNLEADQIREQRFHFSYTGGNLILNGNEGRLYRRMAKVEQALDGAWLFATRGPDEGQDRRGDENPRKTLKFLIDGYFQWTAYNVEDMRFMGCGGGRYAADQGAYIEMIEYFSRDDSRVGAELSFTFDRQGNDWHHTGNNSRGEPMYEIWAIR</sequence>
<accession>A0A1I6FXR0</accession>
<protein>
    <recommendedName>
        <fullName evidence="3">Membrane or secreted protein</fullName>
    </recommendedName>
</protein>
<evidence type="ECO:0000313" key="2">
    <source>
        <dbReference type="Proteomes" id="UP000199534"/>
    </source>
</evidence>
<dbReference type="RefSeq" id="WP_245759733.1">
    <property type="nucleotide sequence ID" value="NZ_FOYQ01000001.1"/>
</dbReference>
<gene>
    <name evidence="1" type="ORF">SAMN04490243_0871</name>
</gene>
<evidence type="ECO:0000313" key="1">
    <source>
        <dbReference type="EMBL" id="SFR34694.1"/>
    </source>
</evidence>
<keyword evidence="2" id="KW-1185">Reference proteome</keyword>
<dbReference type="EMBL" id="FOYQ01000001">
    <property type="protein sequence ID" value="SFR34694.1"/>
    <property type="molecule type" value="Genomic_DNA"/>
</dbReference>
<proteinExistence type="predicted"/>
<reference evidence="1 2" key="1">
    <citation type="submission" date="2016-10" db="EMBL/GenBank/DDBJ databases">
        <authorList>
            <person name="de Groot N.N."/>
        </authorList>
    </citation>
    <scope>NUCLEOTIDE SEQUENCE [LARGE SCALE GENOMIC DNA]</scope>
    <source>
        <strain evidence="1 2">DSM 21019</strain>
    </source>
</reference>
<organism evidence="1 2">
    <name type="scientific">Robiginitalea myxolifaciens</name>
    <dbReference type="NCBI Taxonomy" id="400055"/>
    <lineage>
        <taxon>Bacteria</taxon>
        <taxon>Pseudomonadati</taxon>
        <taxon>Bacteroidota</taxon>
        <taxon>Flavobacteriia</taxon>
        <taxon>Flavobacteriales</taxon>
        <taxon>Flavobacteriaceae</taxon>
        <taxon>Robiginitalea</taxon>
    </lineage>
</organism>
<name>A0A1I6FXR0_9FLAO</name>